<dbReference type="InterPro" id="IPR051922">
    <property type="entry name" value="Bact_Sporulation_Assoc"/>
</dbReference>
<comment type="caution">
    <text evidence="2">The sequence shown here is derived from an EMBL/GenBank/DDBJ whole genome shotgun (WGS) entry which is preliminary data.</text>
</comment>
<dbReference type="PANTHER" id="PTHR30032">
    <property type="entry name" value="N-ACETYLMURAMOYL-L-ALANINE AMIDASE-RELATED"/>
    <property type="match status" value="1"/>
</dbReference>
<gene>
    <name evidence="2" type="ORF">C1I63_07025</name>
</gene>
<dbReference type="Pfam" id="PF04122">
    <property type="entry name" value="CW_binding_2"/>
    <property type="match status" value="3"/>
</dbReference>
<dbReference type="PANTHER" id="PTHR30032:SF8">
    <property type="entry name" value="GERMINATION-SPECIFIC N-ACETYLMURAMOYL-L-ALANINE AMIDASE"/>
    <property type="match status" value="1"/>
</dbReference>
<dbReference type="AlphaFoldDB" id="A0A2T4USW7"/>
<name>A0A2T4USW7_9MICO</name>
<protein>
    <recommendedName>
        <fullName evidence="4">Cell wall-binding repeat-containing protein</fullName>
    </recommendedName>
</protein>
<evidence type="ECO:0000313" key="3">
    <source>
        <dbReference type="Proteomes" id="UP000241085"/>
    </source>
</evidence>
<evidence type="ECO:0000256" key="1">
    <source>
        <dbReference type="SAM" id="SignalP"/>
    </source>
</evidence>
<feature type="chain" id="PRO_5015538904" description="Cell wall-binding repeat-containing protein" evidence="1">
    <location>
        <begin position="36"/>
        <end position="594"/>
    </location>
</feature>
<feature type="signal peptide" evidence="1">
    <location>
        <begin position="1"/>
        <end position="35"/>
    </location>
</feature>
<evidence type="ECO:0008006" key="4">
    <source>
        <dbReference type="Google" id="ProtNLM"/>
    </source>
</evidence>
<dbReference type="RefSeq" id="WP_107574299.1">
    <property type="nucleotide sequence ID" value="NZ_PZPL01000001.1"/>
</dbReference>
<evidence type="ECO:0000313" key="2">
    <source>
        <dbReference type="EMBL" id="PTL72620.1"/>
    </source>
</evidence>
<proteinExistence type="predicted"/>
<dbReference type="Proteomes" id="UP000241085">
    <property type="component" value="Unassembled WGS sequence"/>
</dbReference>
<sequence>MSSHAAPRPLARLLLALLVLLLLLATLLAAPPARAAEVLEVEPNNSTATAQPLALGTTVSGVFAAGNCRNWSDCDIYKMTTSTAGRLQIDLRFSDDLGTDGRFLIDVLDASGAGLYEYYGSTADYDGSKVRALAMYVDSGTFYVSVTSGSILTNQSYTLLATVTPGIVETEPNGSTATADPIELGRTIAGSLLSAGCNDDCDFFRLQLSQPARLSADLRYSCLLGANRLFLVSTYDNSGDEITETVLDGGDCDGAALRSVPISAPAGNVYVSIRPMSDIVRGQEYKLTVNRTDIPTPDVDVKRLSGSDRQGTAVEISKATFAPGVPVAYIATGAKFPDALAAAPAAATQGGPLLLVDRDSMSPSVKQELARLQPQRIVVVGSALSVGDALYAELARYAGSIERIGGVDRYDTAEKIVRSAFGSGASKAWIATGEKFPDALGASAAAGAVDAPVLLVNGGATSADPRTKGLLTDLGAGSVTIAGSALSVSEGIENSLPVPATRIGGSDRYDTSEQLNRAAFPSASTVYFATGENFPDALAGATAAGFTSSPLFAVRPDCVPPKVLQDVTALGADTVILLGSTGTLSDRVARLVSC</sequence>
<dbReference type="Gene3D" id="3.40.50.12090">
    <property type="match status" value="2"/>
</dbReference>
<dbReference type="InterPro" id="IPR007253">
    <property type="entry name" value="Cell_wall-bd_2"/>
</dbReference>
<reference evidence="2 3" key="1">
    <citation type="submission" date="2018-03" db="EMBL/GenBank/DDBJ databases">
        <title>Bacteriophage NCPPB3778 and a type I-E CRISPR drive the evolution of the US Biological Select Agent, Rathayibacter toxicus.</title>
        <authorList>
            <person name="Davis E.W.II."/>
            <person name="Tabima J.F."/>
            <person name="Weisberg A.J."/>
            <person name="Dantas Lopes L."/>
            <person name="Wiseman M.S."/>
            <person name="Wiseman M.S."/>
            <person name="Pupko T."/>
            <person name="Belcher M.S."/>
            <person name="Sechler A.J."/>
            <person name="Tancos M.A."/>
            <person name="Schroeder B.K."/>
            <person name="Murray T.D."/>
            <person name="Luster D.G."/>
            <person name="Schneider W.L."/>
            <person name="Rogers E."/>
            <person name="Andreote F.D."/>
            <person name="Grunwald N.J."/>
            <person name="Putnam M.L."/>
            <person name="Chang J.H."/>
        </authorList>
    </citation>
    <scope>NUCLEOTIDE SEQUENCE [LARGE SCALE GENOMIC DNA]</scope>
    <source>
        <strain evidence="2 3">DSM 15933</strain>
    </source>
</reference>
<organism evidence="2 3">
    <name type="scientific">Rathayibacter caricis DSM 15933</name>
    <dbReference type="NCBI Taxonomy" id="1328867"/>
    <lineage>
        <taxon>Bacteria</taxon>
        <taxon>Bacillati</taxon>
        <taxon>Actinomycetota</taxon>
        <taxon>Actinomycetes</taxon>
        <taxon>Micrococcales</taxon>
        <taxon>Microbacteriaceae</taxon>
        <taxon>Rathayibacter</taxon>
    </lineage>
</organism>
<keyword evidence="3" id="KW-1185">Reference proteome</keyword>
<accession>A0A2T4USW7</accession>
<keyword evidence="1" id="KW-0732">Signal</keyword>
<dbReference type="SUPFAM" id="SSF89260">
    <property type="entry name" value="Collagen-binding domain"/>
    <property type="match status" value="1"/>
</dbReference>
<dbReference type="EMBL" id="PZPL01000001">
    <property type="protein sequence ID" value="PTL72620.1"/>
    <property type="molecule type" value="Genomic_DNA"/>
</dbReference>
<dbReference type="Gene3D" id="2.60.120.380">
    <property type="match status" value="2"/>
</dbReference>